<name>A0A835AHY5_9POAL</name>
<dbReference type="AlphaFoldDB" id="A0A835AHY5"/>
<evidence type="ECO:0000313" key="1">
    <source>
        <dbReference type="EMBL" id="KAF8662621.1"/>
    </source>
</evidence>
<dbReference type="OrthoDB" id="689209at2759"/>
<dbReference type="PANTHER" id="PTHR34395">
    <property type="entry name" value="OS11G0427500 PROTEIN"/>
    <property type="match status" value="1"/>
</dbReference>
<reference evidence="1" key="1">
    <citation type="submission" date="2020-07" db="EMBL/GenBank/DDBJ databases">
        <title>Genome sequence and genetic diversity analysis of an under-domesticated orphan crop, white fonio (Digitaria exilis).</title>
        <authorList>
            <person name="Bennetzen J.L."/>
            <person name="Chen S."/>
            <person name="Ma X."/>
            <person name="Wang X."/>
            <person name="Yssel A.E.J."/>
            <person name="Chaluvadi S.R."/>
            <person name="Johnson M."/>
            <person name="Gangashetty P."/>
            <person name="Hamidou F."/>
            <person name="Sanogo M.D."/>
            <person name="Zwaenepoel A."/>
            <person name="Wallace J."/>
            <person name="Van De Peer Y."/>
            <person name="Van Deynze A."/>
        </authorList>
    </citation>
    <scope>NUCLEOTIDE SEQUENCE</scope>
    <source>
        <tissue evidence="1">Leaves</tissue>
    </source>
</reference>
<keyword evidence="2" id="KW-1185">Reference proteome</keyword>
<gene>
    <name evidence="1" type="ORF">HU200_056222</name>
</gene>
<dbReference type="Proteomes" id="UP000636709">
    <property type="component" value="Unassembled WGS sequence"/>
</dbReference>
<proteinExistence type="predicted"/>
<protein>
    <submittedName>
        <fullName evidence="1">Uncharacterized protein</fullName>
    </submittedName>
</protein>
<evidence type="ECO:0000313" key="2">
    <source>
        <dbReference type="Proteomes" id="UP000636709"/>
    </source>
</evidence>
<organism evidence="1 2">
    <name type="scientific">Digitaria exilis</name>
    <dbReference type="NCBI Taxonomy" id="1010633"/>
    <lineage>
        <taxon>Eukaryota</taxon>
        <taxon>Viridiplantae</taxon>
        <taxon>Streptophyta</taxon>
        <taxon>Embryophyta</taxon>
        <taxon>Tracheophyta</taxon>
        <taxon>Spermatophyta</taxon>
        <taxon>Magnoliopsida</taxon>
        <taxon>Liliopsida</taxon>
        <taxon>Poales</taxon>
        <taxon>Poaceae</taxon>
        <taxon>PACMAD clade</taxon>
        <taxon>Panicoideae</taxon>
        <taxon>Panicodae</taxon>
        <taxon>Paniceae</taxon>
        <taxon>Anthephorinae</taxon>
        <taxon>Digitaria</taxon>
    </lineage>
</organism>
<dbReference type="PANTHER" id="PTHR34395:SF15">
    <property type="entry name" value="OS09G0292400 PROTEIN"/>
    <property type="match status" value="1"/>
</dbReference>
<sequence>MQVTSAEKVKAYSIFKCPENREIFLSSYEEDKDSALLWLRSEMSA</sequence>
<comment type="caution">
    <text evidence="1">The sequence shown here is derived from an EMBL/GenBank/DDBJ whole genome shotgun (WGS) entry which is preliminary data.</text>
</comment>
<dbReference type="EMBL" id="JACEFO010002380">
    <property type="protein sequence ID" value="KAF8662621.1"/>
    <property type="molecule type" value="Genomic_DNA"/>
</dbReference>
<accession>A0A835AHY5</accession>